<sequence length="454" mass="52098">MVASKAYLSLPIAAWENPKTNLPRRFHRLLVLSLIAMAFVAVHLTVKLTTPTHHAPFTAPNMDPEIHGKYVSAYIAGPREPAYPLHRFPETPMVAPPALPDSGWYSGNDSDDDDVDGTRQRRNPWLAAVISSAFDADRRMLIRASWMRTYKDLPMDTRFVVSNPGPQWTEVLQAENRTFGDLIVLDHLQEDDFTANTIKTLEFYKHLVRRGLRYEFVSKLDSDLFLNARGFWDRYLRPRLSPRTGEATVERTAIGELYYGRFNDLTFLHGSMYTYTWDVVEELVELQERYRVVAGEDVAMALLLLRARRAVNVVNFLGSEKFDYYEPDSRGDGSPWARANTHPNATKHALWGSDPIAIHDLKDPAVYLRVASAFDERGIRPMPPLPRGGGPRGSLAMLWFDFWHAVGATTYLTPRVERIPFFFWSRRDNGDWMCDDIWNVGKSKTGHQQPRRVW</sequence>
<comment type="subcellular location">
    <subcellularLocation>
        <location evidence="1 10">Golgi apparatus membrane</location>
        <topology evidence="1 10">Single-pass type II membrane protein</topology>
    </subcellularLocation>
</comment>
<reference evidence="12" key="1">
    <citation type="journal article" date="2021" name="Nat. Commun.">
        <title>Genetic determinants of endophytism in the Arabidopsis root mycobiome.</title>
        <authorList>
            <person name="Mesny F."/>
            <person name="Miyauchi S."/>
            <person name="Thiergart T."/>
            <person name="Pickel B."/>
            <person name="Atanasova L."/>
            <person name="Karlsson M."/>
            <person name="Huettel B."/>
            <person name="Barry K.W."/>
            <person name="Haridas S."/>
            <person name="Chen C."/>
            <person name="Bauer D."/>
            <person name="Andreopoulos W."/>
            <person name="Pangilinan J."/>
            <person name="LaButti K."/>
            <person name="Riley R."/>
            <person name="Lipzen A."/>
            <person name="Clum A."/>
            <person name="Drula E."/>
            <person name="Henrissat B."/>
            <person name="Kohler A."/>
            <person name="Grigoriev I.V."/>
            <person name="Martin F.M."/>
            <person name="Hacquard S."/>
        </authorList>
    </citation>
    <scope>NUCLEOTIDE SEQUENCE</scope>
    <source>
        <strain evidence="12">MPI-SDFR-AT-0117</strain>
    </source>
</reference>
<dbReference type="GO" id="GO:0016758">
    <property type="term" value="F:hexosyltransferase activity"/>
    <property type="evidence" value="ECO:0007669"/>
    <property type="project" value="InterPro"/>
</dbReference>
<evidence type="ECO:0000313" key="12">
    <source>
        <dbReference type="EMBL" id="KAH6695572.1"/>
    </source>
</evidence>
<dbReference type="Pfam" id="PF01762">
    <property type="entry name" value="Galactosyl_T"/>
    <property type="match status" value="1"/>
</dbReference>
<dbReference type="EMBL" id="JAGSXJ010000002">
    <property type="protein sequence ID" value="KAH6695572.1"/>
    <property type="molecule type" value="Genomic_DNA"/>
</dbReference>
<dbReference type="AlphaFoldDB" id="A0A9P8VM82"/>
<evidence type="ECO:0000256" key="7">
    <source>
        <dbReference type="ARBA" id="ARBA00022989"/>
    </source>
</evidence>
<dbReference type="InterPro" id="IPR002659">
    <property type="entry name" value="Glyco_trans_31"/>
</dbReference>
<evidence type="ECO:0000256" key="9">
    <source>
        <dbReference type="ARBA" id="ARBA00023136"/>
    </source>
</evidence>
<proteinExistence type="inferred from homology"/>
<comment type="caution">
    <text evidence="12">The sequence shown here is derived from an EMBL/GenBank/DDBJ whole genome shotgun (WGS) entry which is preliminary data.</text>
</comment>
<dbReference type="PANTHER" id="PTHR11214">
    <property type="entry name" value="BETA-1,3-N-ACETYLGLUCOSAMINYLTRANSFERASE"/>
    <property type="match status" value="1"/>
</dbReference>
<feature type="transmembrane region" description="Helical" evidence="10">
    <location>
        <begin position="29"/>
        <end position="46"/>
    </location>
</feature>
<gene>
    <name evidence="12" type="ORF">F5X68DRAFT_198600</name>
</gene>
<evidence type="ECO:0000313" key="13">
    <source>
        <dbReference type="Proteomes" id="UP000770015"/>
    </source>
</evidence>
<organism evidence="12 13">
    <name type="scientific">Plectosphaerella plurivora</name>
    <dbReference type="NCBI Taxonomy" id="936078"/>
    <lineage>
        <taxon>Eukaryota</taxon>
        <taxon>Fungi</taxon>
        <taxon>Dikarya</taxon>
        <taxon>Ascomycota</taxon>
        <taxon>Pezizomycotina</taxon>
        <taxon>Sordariomycetes</taxon>
        <taxon>Hypocreomycetidae</taxon>
        <taxon>Glomerellales</taxon>
        <taxon>Plectosphaerellaceae</taxon>
        <taxon>Plectosphaerella</taxon>
    </lineage>
</organism>
<evidence type="ECO:0000256" key="2">
    <source>
        <dbReference type="ARBA" id="ARBA00008661"/>
    </source>
</evidence>
<dbReference type="EC" id="2.4.1.-" evidence="10"/>
<comment type="similarity">
    <text evidence="2 10">Belongs to the glycosyltransferase 31 family.</text>
</comment>
<evidence type="ECO:0000256" key="6">
    <source>
        <dbReference type="ARBA" id="ARBA00022968"/>
    </source>
</evidence>
<name>A0A9P8VM82_9PEZI</name>
<keyword evidence="5 10" id="KW-0812">Transmembrane</keyword>
<evidence type="ECO:0000256" key="10">
    <source>
        <dbReference type="RuleBase" id="RU363063"/>
    </source>
</evidence>
<accession>A0A9P8VM82</accession>
<feature type="region of interest" description="Disordered" evidence="11">
    <location>
        <begin position="99"/>
        <end position="119"/>
    </location>
</feature>
<keyword evidence="9 10" id="KW-0472">Membrane</keyword>
<keyword evidence="6 10" id="KW-0735">Signal-anchor</keyword>
<dbReference type="GO" id="GO:0000139">
    <property type="term" value="C:Golgi membrane"/>
    <property type="evidence" value="ECO:0007669"/>
    <property type="project" value="UniProtKB-SubCell"/>
</dbReference>
<evidence type="ECO:0000256" key="5">
    <source>
        <dbReference type="ARBA" id="ARBA00022692"/>
    </source>
</evidence>
<dbReference type="Proteomes" id="UP000770015">
    <property type="component" value="Unassembled WGS sequence"/>
</dbReference>
<evidence type="ECO:0000256" key="1">
    <source>
        <dbReference type="ARBA" id="ARBA00004323"/>
    </source>
</evidence>
<dbReference type="OrthoDB" id="2139606at2759"/>
<keyword evidence="4" id="KW-0808">Transferase</keyword>
<keyword evidence="7 10" id="KW-1133">Transmembrane helix</keyword>
<evidence type="ECO:0000256" key="4">
    <source>
        <dbReference type="ARBA" id="ARBA00022679"/>
    </source>
</evidence>
<keyword evidence="13" id="KW-1185">Reference proteome</keyword>
<keyword evidence="8 10" id="KW-0333">Golgi apparatus</keyword>
<evidence type="ECO:0000256" key="11">
    <source>
        <dbReference type="SAM" id="MobiDB-lite"/>
    </source>
</evidence>
<evidence type="ECO:0000256" key="3">
    <source>
        <dbReference type="ARBA" id="ARBA00022676"/>
    </source>
</evidence>
<evidence type="ECO:0000256" key="8">
    <source>
        <dbReference type="ARBA" id="ARBA00023034"/>
    </source>
</evidence>
<protein>
    <recommendedName>
        <fullName evidence="10">Hexosyltransferase</fullName>
        <ecNumber evidence="10">2.4.1.-</ecNumber>
    </recommendedName>
</protein>
<keyword evidence="3 10" id="KW-0328">Glycosyltransferase</keyword>